<sequence length="384" mass="42320">MKALHFGAGNIGRGFIGKLLADAGIHVTFADINETVINLLNKQKSYSVKIVGDGANRIEIVNNVDGLNSANQDELLAKIQQVDLITTAIGAGVLKIIAKSLAQGLLARIQQGNTQPLNIIACENMVRGTTNLKEHIFSHLSEQEQQLVSQYVGFVDSAVDRIVPPVEANAEDPLQVTVEEFSEWIVDETQFKGDIPTIPGMERTDNLMAFIERKLFTLNTGHAVTAYLGKLAGYQFVKQSIDDENIKQQVKAVMQESGAVLIKRYHFDPAAHAAYIEKILKRFANPYLQDDVDRVGREPLRKLSYNDRLIKPLRGTLEYQLPHTMICKAVAAALCYTNANDPQAVELQQTLATEGVMATLAKYTGLEDQAIFAEIAQAYAVLNK</sequence>
<dbReference type="Pfam" id="PF08125">
    <property type="entry name" value="Mannitol_dh_C"/>
    <property type="match status" value="1"/>
</dbReference>
<dbReference type="NCBIfam" id="NF002650">
    <property type="entry name" value="PRK02318.2-2"/>
    <property type="match status" value="1"/>
</dbReference>
<organism evidence="9 10">
    <name type="scientific">Gallibacterium melopsittaci</name>
    <dbReference type="NCBI Taxonomy" id="516063"/>
    <lineage>
        <taxon>Bacteria</taxon>
        <taxon>Pseudomonadati</taxon>
        <taxon>Pseudomonadota</taxon>
        <taxon>Gammaproteobacteria</taxon>
        <taxon>Pasteurellales</taxon>
        <taxon>Pasteurellaceae</taxon>
        <taxon>Gallibacterium</taxon>
    </lineage>
</organism>
<feature type="binding site" evidence="6">
    <location>
        <begin position="3"/>
        <end position="14"/>
    </location>
    <ligand>
        <name>NAD(+)</name>
        <dbReference type="ChEBI" id="CHEBI:57540"/>
    </ligand>
</feature>
<dbReference type="NCBIfam" id="NF002647">
    <property type="entry name" value="PRK02318.1-3"/>
    <property type="match status" value="1"/>
</dbReference>
<evidence type="ECO:0000256" key="1">
    <source>
        <dbReference type="ARBA" id="ARBA00006541"/>
    </source>
</evidence>
<evidence type="ECO:0000313" key="10">
    <source>
        <dbReference type="Proteomes" id="UP001589769"/>
    </source>
</evidence>
<dbReference type="Pfam" id="PF01232">
    <property type="entry name" value="Mannitol_dh"/>
    <property type="match status" value="1"/>
</dbReference>
<dbReference type="RefSeq" id="WP_382373769.1">
    <property type="nucleotide sequence ID" value="NZ_JBHLWA010000017.1"/>
</dbReference>
<dbReference type="InterPro" id="IPR000669">
    <property type="entry name" value="Mannitol_DH"/>
</dbReference>
<evidence type="ECO:0000256" key="4">
    <source>
        <dbReference type="ARBA" id="ARBA00023002"/>
    </source>
</evidence>
<feature type="domain" description="Mannitol dehydrogenase C-terminal" evidence="8">
    <location>
        <begin position="206"/>
        <end position="380"/>
    </location>
</feature>
<dbReference type="NCBIfam" id="NF002652">
    <property type="entry name" value="PRK02318.2-5"/>
    <property type="match status" value="1"/>
</dbReference>
<evidence type="ECO:0000256" key="6">
    <source>
        <dbReference type="HAMAP-Rule" id="MF_00196"/>
    </source>
</evidence>
<dbReference type="SUPFAM" id="SSF48179">
    <property type="entry name" value="6-phosphogluconate dehydrogenase C-terminal domain-like"/>
    <property type="match status" value="1"/>
</dbReference>
<proteinExistence type="inferred from homology"/>
<dbReference type="Gene3D" id="1.10.1040.10">
    <property type="entry name" value="N-(1-d-carboxylethyl)-l-norvaline Dehydrogenase, domain 2"/>
    <property type="match status" value="1"/>
</dbReference>
<evidence type="ECO:0000259" key="7">
    <source>
        <dbReference type="Pfam" id="PF01232"/>
    </source>
</evidence>
<dbReference type="PANTHER" id="PTHR30524">
    <property type="entry name" value="MANNITOL-1-PHOSPHATE 5-DEHYDROGENASE"/>
    <property type="match status" value="1"/>
</dbReference>
<evidence type="ECO:0000313" key="9">
    <source>
        <dbReference type="EMBL" id="MFC0322769.1"/>
    </source>
</evidence>
<dbReference type="InterPro" id="IPR036291">
    <property type="entry name" value="NAD(P)-bd_dom_sf"/>
</dbReference>
<dbReference type="HAMAP" id="MF_00196">
    <property type="entry name" value="Mannitol_dehydrog"/>
    <property type="match status" value="1"/>
</dbReference>
<dbReference type="PROSITE" id="PS00974">
    <property type="entry name" value="MANNITOL_DHGENASE"/>
    <property type="match status" value="1"/>
</dbReference>
<dbReference type="NCBIfam" id="NF002646">
    <property type="entry name" value="PRK02318.1-2"/>
    <property type="match status" value="1"/>
</dbReference>
<comment type="caution">
    <text evidence="9">The sequence shown here is derived from an EMBL/GenBank/DDBJ whole genome shotgun (WGS) entry which is preliminary data.</text>
</comment>
<dbReference type="PANTHER" id="PTHR30524:SF0">
    <property type="entry name" value="ALTRONATE OXIDOREDUCTASE-RELATED"/>
    <property type="match status" value="1"/>
</dbReference>
<evidence type="ECO:0000256" key="3">
    <source>
        <dbReference type="ARBA" id="ARBA00016219"/>
    </source>
</evidence>
<dbReference type="PRINTS" id="PR00084">
    <property type="entry name" value="MTLDHDRGNASE"/>
</dbReference>
<keyword evidence="5 6" id="KW-0520">NAD</keyword>
<feature type="domain" description="Mannitol dehydrogenase N-terminal" evidence="7">
    <location>
        <begin position="1"/>
        <end position="198"/>
    </location>
</feature>
<keyword evidence="4 6" id="KW-0560">Oxidoreductase</keyword>
<accession>A0ABV6HVW3</accession>
<name>A0ABV6HVW3_9PAST</name>
<protein>
    <recommendedName>
        <fullName evidence="3 6">Mannitol-1-phosphate 5-dehydrogenase</fullName>
        <ecNumber evidence="2 6">1.1.1.17</ecNumber>
    </recommendedName>
</protein>
<keyword evidence="10" id="KW-1185">Reference proteome</keyword>
<dbReference type="EC" id="1.1.1.17" evidence="2 6"/>
<evidence type="ECO:0000256" key="5">
    <source>
        <dbReference type="ARBA" id="ARBA00023027"/>
    </source>
</evidence>
<dbReference type="GO" id="GO:0008926">
    <property type="term" value="F:mannitol-1-phosphate 5-dehydrogenase activity"/>
    <property type="evidence" value="ECO:0007669"/>
    <property type="project" value="UniProtKB-EC"/>
</dbReference>
<evidence type="ECO:0000256" key="2">
    <source>
        <dbReference type="ARBA" id="ARBA00012939"/>
    </source>
</evidence>
<comment type="similarity">
    <text evidence="1 6">Belongs to the mannitol dehydrogenase family.</text>
</comment>
<dbReference type="Proteomes" id="UP001589769">
    <property type="component" value="Unassembled WGS sequence"/>
</dbReference>
<dbReference type="InterPro" id="IPR013131">
    <property type="entry name" value="Mannitol_DH_N"/>
</dbReference>
<dbReference type="InterPro" id="IPR023028">
    <property type="entry name" value="Mannitol_1_phos_5_DH"/>
</dbReference>
<gene>
    <name evidence="6" type="primary">mtlD</name>
    <name evidence="9" type="ORF">ACFFHT_04225</name>
</gene>
<dbReference type="InterPro" id="IPR013118">
    <property type="entry name" value="Mannitol_DH_C"/>
</dbReference>
<dbReference type="InterPro" id="IPR008927">
    <property type="entry name" value="6-PGluconate_DH-like_C_sf"/>
</dbReference>
<evidence type="ECO:0000259" key="8">
    <source>
        <dbReference type="Pfam" id="PF08125"/>
    </source>
</evidence>
<dbReference type="InterPro" id="IPR023027">
    <property type="entry name" value="Mannitol_DH_CS"/>
</dbReference>
<dbReference type="InterPro" id="IPR013328">
    <property type="entry name" value="6PGD_dom2"/>
</dbReference>
<dbReference type="EMBL" id="JBHLWA010000017">
    <property type="protein sequence ID" value="MFC0322769.1"/>
    <property type="molecule type" value="Genomic_DNA"/>
</dbReference>
<dbReference type="Gene3D" id="3.40.50.720">
    <property type="entry name" value="NAD(P)-binding Rossmann-like Domain"/>
    <property type="match status" value="1"/>
</dbReference>
<reference evidence="9 10" key="1">
    <citation type="submission" date="2024-09" db="EMBL/GenBank/DDBJ databases">
        <authorList>
            <person name="Sun Q."/>
            <person name="Mori K."/>
        </authorList>
    </citation>
    <scope>NUCLEOTIDE SEQUENCE [LARGE SCALE GENOMIC DNA]</scope>
    <source>
        <strain evidence="9 10">CCM 7538</strain>
    </source>
</reference>
<dbReference type="SUPFAM" id="SSF51735">
    <property type="entry name" value="NAD(P)-binding Rossmann-fold domains"/>
    <property type="match status" value="1"/>
</dbReference>
<comment type="catalytic activity">
    <reaction evidence="6">
        <text>D-mannitol 1-phosphate + NAD(+) = beta-D-fructose 6-phosphate + NADH + H(+)</text>
        <dbReference type="Rhea" id="RHEA:19661"/>
        <dbReference type="ChEBI" id="CHEBI:15378"/>
        <dbReference type="ChEBI" id="CHEBI:57540"/>
        <dbReference type="ChEBI" id="CHEBI:57634"/>
        <dbReference type="ChEBI" id="CHEBI:57945"/>
        <dbReference type="ChEBI" id="CHEBI:61381"/>
        <dbReference type="EC" id="1.1.1.17"/>
    </reaction>
</comment>